<feature type="transmembrane region" description="Helical" evidence="8">
    <location>
        <begin position="144"/>
        <end position="166"/>
    </location>
</feature>
<dbReference type="InterPro" id="IPR000522">
    <property type="entry name" value="ABC_transptr_permease_BtuC"/>
</dbReference>
<comment type="similarity">
    <text evidence="2">Belongs to the binding-protein-dependent transport system permease family. FecCD subfamily.</text>
</comment>
<organism evidence="9 10">
    <name type="scientific">Gordonia hydrophobica</name>
    <dbReference type="NCBI Taxonomy" id="40516"/>
    <lineage>
        <taxon>Bacteria</taxon>
        <taxon>Bacillati</taxon>
        <taxon>Actinomycetota</taxon>
        <taxon>Actinomycetes</taxon>
        <taxon>Mycobacteriales</taxon>
        <taxon>Gordoniaceae</taxon>
        <taxon>Gordonia</taxon>
    </lineage>
</organism>
<name>A0ABZ2U6N9_9ACTN</name>
<dbReference type="InterPro" id="IPR037294">
    <property type="entry name" value="ABC_BtuC-like"/>
</dbReference>
<feature type="transmembrane region" description="Helical" evidence="8">
    <location>
        <begin position="186"/>
        <end position="211"/>
    </location>
</feature>
<dbReference type="Proteomes" id="UP001479933">
    <property type="component" value="Chromosome"/>
</dbReference>
<dbReference type="SUPFAM" id="SSF81345">
    <property type="entry name" value="ABC transporter involved in vitamin B12 uptake, BtuC"/>
    <property type="match status" value="1"/>
</dbReference>
<feature type="transmembrane region" description="Helical" evidence="8">
    <location>
        <begin position="112"/>
        <end position="132"/>
    </location>
</feature>
<dbReference type="PANTHER" id="PTHR30472:SF1">
    <property type="entry name" value="FE(3+) DICITRATE TRANSPORT SYSTEM PERMEASE PROTEIN FECC-RELATED"/>
    <property type="match status" value="1"/>
</dbReference>
<evidence type="ECO:0000256" key="5">
    <source>
        <dbReference type="ARBA" id="ARBA00022692"/>
    </source>
</evidence>
<evidence type="ECO:0000313" key="10">
    <source>
        <dbReference type="Proteomes" id="UP001479933"/>
    </source>
</evidence>
<protein>
    <submittedName>
        <fullName evidence="9">Iron ABC transporter permease</fullName>
    </submittedName>
</protein>
<evidence type="ECO:0000313" key="9">
    <source>
        <dbReference type="EMBL" id="WYY09440.1"/>
    </source>
</evidence>
<keyword evidence="3" id="KW-0813">Transport</keyword>
<dbReference type="EMBL" id="CP136137">
    <property type="protein sequence ID" value="WYY09440.1"/>
    <property type="molecule type" value="Genomic_DNA"/>
</dbReference>
<feature type="transmembrane region" description="Helical" evidence="8">
    <location>
        <begin position="302"/>
        <end position="318"/>
    </location>
</feature>
<dbReference type="RefSeq" id="WP_066165402.1">
    <property type="nucleotide sequence ID" value="NZ_CP136137.1"/>
</dbReference>
<evidence type="ECO:0000256" key="6">
    <source>
        <dbReference type="ARBA" id="ARBA00022989"/>
    </source>
</evidence>
<gene>
    <name evidence="9" type="ORF">RVF87_10390</name>
</gene>
<dbReference type="Gene3D" id="1.10.3470.10">
    <property type="entry name" value="ABC transporter involved in vitamin B12 uptake, BtuC"/>
    <property type="match status" value="1"/>
</dbReference>
<evidence type="ECO:0000256" key="2">
    <source>
        <dbReference type="ARBA" id="ARBA00007935"/>
    </source>
</evidence>
<sequence length="326" mass="32804">MKKGFGIVVLVVAIAIACVASVAFGTRVVPWGETVEALRHGLAGDGLPQLYDNRLTRTVLGLIVGLAIGAAGALTQGHTRNPLADPGLLGINAGAACAVVTGAFVFGAPGALVNTILALIGALVAAAAVFGLSSVTGSSPLTLVLAGAGLTAALTAVSSALILIDGASLDTWRFWNVGAIRDNPDVLWTALPFIVAGLGLAAVGGWFLNLLSLGDDMATALGGRVGMMRATGVLGIALLTGAATAACGPIVFLGLVVPHIARAFTGPDYRWIVPYSALTGALLVLVCDVIGRVVARPGEAQVSVVLALIGGPALMLMVRRRKLPTI</sequence>
<comment type="subcellular location">
    <subcellularLocation>
        <location evidence="1">Cell membrane</location>
        <topology evidence="1">Multi-pass membrane protein</topology>
    </subcellularLocation>
</comment>
<evidence type="ECO:0000256" key="4">
    <source>
        <dbReference type="ARBA" id="ARBA00022475"/>
    </source>
</evidence>
<dbReference type="CDD" id="cd06550">
    <property type="entry name" value="TM_ABC_iron-siderophores_like"/>
    <property type="match status" value="1"/>
</dbReference>
<keyword evidence="7 8" id="KW-0472">Membrane</keyword>
<evidence type="ECO:0000256" key="7">
    <source>
        <dbReference type="ARBA" id="ARBA00023136"/>
    </source>
</evidence>
<reference evidence="9 10" key="1">
    <citation type="journal article" date="2023" name="Virus Evol.">
        <title>Computational host range prediction-The good, the bad, and the ugly.</title>
        <authorList>
            <person name="Howell A.A."/>
            <person name="Versoza C.J."/>
            <person name="Pfeifer S.P."/>
        </authorList>
    </citation>
    <scope>NUCLEOTIDE SEQUENCE [LARGE SCALE GENOMIC DNA]</scope>
    <source>
        <strain evidence="9 10">1610/1b</strain>
    </source>
</reference>
<feature type="transmembrane region" description="Helical" evidence="8">
    <location>
        <begin position="232"/>
        <end position="257"/>
    </location>
</feature>
<feature type="transmembrane region" description="Helical" evidence="8">
    <location>
        <begin position="269"/>
        <end position="290"/>
    </location>
</feature>
<keyword evidence="10" id="KW-1185">Reference proteome</keyword>
<dbReference type="PROSITE" id="PS51257">
    <property type="entry name" value="PROKAR_LIPOPROTEIN"/>
    <property type="match status" value="1"/>
</dbReference>
<keyword evidence="4" id="KW-1003">Cell membrane</keyword>
<proteinExistence type="inferred from homology"/>
<accession>A0ABZ2U6N9</accession>
<feature type="transmembrane region" description="Helical" evidence="8">
    <location>
        <begin position="87"/>
        <end position="106"/>
    </location>
</feature>
<keyword evidence="6 8" id="KW-1133">Transmembrane helix</keyword>
<dbReference type="Pfam" id="PF01032">
    <property type="entry name" value="FecCD"/>
    <property type="match status" value="1"/>
</dbReference>
<evidence type="ECO:0000256" key="8">
    <source>
        <dbReference type="SAM" id="Phobius"/>
    </source>
</evidence>
<feature type="transmembrane region" description="Helical" evidence="8">
    <location>
        <begin position="55"/>
        <end position="75"/>
    </location>
</feature>
<evidence type="ECO:0000256" key="1">
    <source>
        <dbReference type="ARBA" id="ARBA00004651"/>
    </source>
</evidence>
<evidence type="ECO:0000256" key="3">
    <source>
        <dbReference type="ARBA" id="ARBA00022448"/>
    </source>
</evidence>
<keyword evidence="5 8" id="KW-0812">Transmembrane</keyword>
<dbReference type="PANTHER" id="PTHR30472">
    <property type="entry name" value="FERRIC ENTEROBACTIN TRANSPORT SYSTEM PERMEASE PROTEIN"/>
    <property type="match status" value="1"/>
</dbReference>